<dbReference type="SUPFAM" id="SSF54373">
    <property type="entry name" value="FAD-linked reductases, C-terminal domain"/>
    <property type="match status" value="1"/>
</dbReference>
<accession>A0ABT9S9I5</accession>
<dbReference type="Gene3D" id="3.50.50.60">
    <property type="entry name" value="FAD/NAD(P)-binding domain"/>
    <property type="match status" value="1"/>
</dbReference>
<name>A0ABT9S9I5_9BURK</name>
<evidence type="ECO:0000256" key="2">
    <source>
        <dbReference type="ARBA" id="ARBA00010790"/>
    </source>
</evidence>
<evidence type="ECO:0000256" key="1">
    <source>
        <dbReference type="ARBA" id="ARBA00001974"/>
    </source>
</evidence>
<proteinExistence type="inferred from homology"/>
<dbReference type="Pfam" id="PF05199">
    <property type="entry name" value="GMC_oxred_C"/>
    <property type="match status" value="1"/>
</dbReference>
<dbReference type="InterPro" id="IPR036188">
    <property type="entry name" value="FAD/NAD-bd_sf"/>
</dbReference>
<dbReference type="InterPro" id="IPR012132">
    <property type="entry name" value="GMC_OxRdtase"/>
</dbReference>
<evidence type="ECO:0000256" key="4">
    <source>
        <dbReference type="ARBA" id="ARBA00022827"/>
    </source>
</evidence>
<evidence type="ECO:0000313" key="8">
    <source>
        <dbReference type="Proteomes" id="UP001226867"/>
    </source>
</evidence>
<dbReference type="InterPro" id="IPR007867">
    <property type="entry name" value="GMC_OxRtase_C"/>
</dbReference>
<dbReference type="SUPFAM" id="SSF51905">
    <property type="entry name" value="FAD/NAD(P)-binding domain"/>
    <property type="match status" value="1"/>
</dbReference>
<comment type="similarity">
    <text evidence="2 5">Belongs to the GMC oxidoreductase family.</text>
</comment>
<comment type="caution">
    <text evidence="7">The sequence shown here is derived from an EMBL/GenBank/DDBJ whole genome shotgun (WGS) entry which is preliminary data.</text>
</comment>
<organism evidence="7 8">
    <name type="scientific">Variovorax ginsengisoli</name>
    <dbReference type="NCBI Taxonomy" id="363844"/>
    <lineage>
        <taxon>Bacteria</taxon>
        <taxon>Pseudomonadati</taxon>
        <taxon>Pseudomonadota</taxon>
        <taxon>Betaproteobacteria</taxon>
        <taxon>Burkholderiales</taxon>
        <taxon>Comamonadaceae</taxon>
        <taxon>Variovorax</taxon>
    </lineage>
</organism>
<protein>
    <submittedName>
        <fullName evidence="7">Choline dehydrogenase-like flavoprotein</fullName>
    </submittedName>
</protein>
<dbReference type="Gene3D" id="3.30.560.10">
    <property type="entry name" value="Glucose Oxidase, domain 3"/>
    <property type="match status" value="1"/>
</dbReference>
<dbReference type="EMBL" id="JAUSRO010000010">
    <property type="protein sequence ID" value="MDP9901016.1"/>
    <property type="molecule type" value="Genomic_DNA"/>
</dbReference>
<dbReference type="InterPro" id="IPR000172">
    <property type="entry name" value="GMC_OxRdtase_N"/>
</dbReference>
<keyword evidence="4 5" id="KW-0274">FAD</keyword>
<dbReference type="PIRSF" id="PIRSF000137">
    <property type="entry name" value="Alcohol_oxidase"/>
    <property type="match status" value="1"/>
</dbReference>
<comment type="cofactor">
    <cofactor evidence="1">
        <name>FAD</name>
        <dbReference type="ChEBI" id="CHEBI:57692"/>
    </cofactor>
</comment>
<evidence type="ECO:0000256" key="3">
    <source>
        <dbReference type="ARBA" id="ARBA00022630"/>
    </source>
</evidence>
<keyword evidence="3 5" id="KW-0285">Flavoprotein</keyword>
<evidence type="ECO:0000313" key="7">
    <source>
        <dbReference type="EMBL" id="MDP9901016.1"/>
    </source>
</evidence>
<gene>
    <name evidence="7" type="ORF">J2W36_003282</name>
</gene>
<sequence>MQHFDYIVIGGGSGGATLASRLSEDARHRVLLLEAGGEGNTWMHRIPLGISALVPRANAHNWGFESVPQPGLGGRRSYAPRGRGLGGSSAINAMVYVRGHRNDYDRWAAQGNAGWSYEDVLPFFRLSERNETFGAPFHGQDGPLAVSEQRSDNPFTRHFIDAAQQAGHRFNPDPNGAEQEGVCRFQLNQRDGERCSAARAFLDPYRGARANLEVRTQAHATRVLVEQGRAVGVEYRRDGVLHTVRARREVVLAAGVFQSPQLLMLSGIGDGEALGRWGIAVQHHLPGVGRNLQDHVDHVIVRRCDSPDLVGFSARGLWRMAGHWRRWRGARRGMFATNAAEAGAFLKTRPELPEPDVQLHFVVAMLEAHGRKLRLGHGLSVHTCCLRPKSRGTVELASADPLAAPRIDPCFLDHPDDLETLLAGHREVERILAQPALACHGLRPLDRRMPRSDDEVRAAIRAGADTIYHPVGTCCMGHDDQAVVDAQLRVHGVPGLRVVDASVIPDAIGGNTHACTVMVAERAAALMRC</sequence>
<evidence type="ECO:0000259" key="6">
    <source>
        <dbReference type="PROSITE" id="PS00623"/>
    </source>
</evidence>
<dbReference type="PROSITE" id="PS00623">
    <property type="entry name" value="GMC_OXRED_1"/>
    <property type="match status" value="1"/>
</dbReference>
<feature type="domain" description="Glucose-methanol-choline oxidoreductase N-terminal" evidence="6">
    <location>
        <begin position="82"/>
        <end position="105"/>
    </location>
</feature>
<dbReference type="Proteomes" id="UP001226867">
    <property type="component" value="Unassembled WGS sequence"/>
</dbReference>
<keyword evidence="8" id="KW-1185">Reference proteome</keyword>
<evidence type="ECO:0000256" key="5">
    <source>
        <dbReference type="RuleBase" id="RU003968"/>
    </source>
</evidence>
<dbReference type="PANTHER" id="PTHR11552:SF147">
    <property type="entry name" value="CHOLINE DEHYDROGENASE, MITOCHONDRIAL"/>
    <property type="match status" value="1"/>
</dbReference>
<dbReference type="RefSeq" id="WP_307690805.1">
    <property type="nucleotide sequence ID" value="NZ_JAUSRO010000010.1"/>
</dbReference>
<dbReference type="PANTHER" id="PTHR11552">
    <property type="entry name" value="GLUCOSE-METHANOL-CHOLINE GMC OXIDOREDUCTASE"/>
    <property type="match status" value="1"/>
</dbReference>
<dbReference type="Pfam" id="PF00732">
    <property type="entry name" value="GMC_oxred_N"/>
    <property type="match status" value="1"/>
</dbReference>
<reference evidence="7 8" key="1">
    <citation type="submission" date="2023-07" db="EMBL/GenBank/DDBJ databases">
        <title>Sorghum-associated microbial communities from plants grown in Nebraska, USA.</title>
        <authorList>
            <person name="Schachtman D."/>
        </authorList>
    </citation>
    <scope>NUCLEOTIDE SEQUENCE [LARGE SCALE GENOMIC DNA]</scope>
    <source>
        <strain evidence="7 8">DS1607</strain>
    </source>
</reference>